<feature type="signal peptide" evidence="9">
    <location>
        <begin position="1"/>
        <end position="28"/>
    </location>
</feature>
<name>A0A6G7YDK7_9ACTN</name>
<sequence length="373" mass="39355">MRAHTAVRGLLFAVLGLALLAPPGGAHAVPERDLTFMSYNLYLGSSLDPALDVALLPPDQQPAAFVGAVAQIYGTAVFTDFPTRAEAIADIIAAEEPDVIGLQEVTNWIAQATAPGSTARPPSYDFLEILMAELASRGLDYEVAGVSDNANIGPAPLVSPGFGCVTVVPAPDCVVTLQDRDVILVNDATPALHWGNAQSGTFEAQQSIPLPGGLEASFGRGWVTIDAKYRGRRLHVANTHLEVSGFGDVQEAQAQEFLAGPAEGPGADVLLGDFNSAADGSTTDSYDLLTDRFRDAWAVNPQDPGDTSGQNQALTNPTSLLHQRIDLVLVHGAVSPIEADVVGDVPFRSQTPQQPRPIWPSDHAGVVATLRFR</sequence>
<evidence type="ECO:0000256" key="2">
    <source>
        <dbReference type="ARBA" id="ARBA00001946"/>
    </source>
</evidence>
<protein>
    <recommendedName>
        <fullName evidence="10">Endonuclease/exonuclease/phosphatase domain-containing protein</fullName>
    </recommendedName>
</protein>
<keyword evidence="6" id="KW-0378">Hydrolase</keyword>
<dbReference type="PANTHER" id="PTHR15822:SF4">
    <property type="entry name" value="TYROSYL-DNA PHOSPHODIESTERASE 2"/>
    <property type="match status" value="1"/>
</dbReference>
<dbReference type="GO" id="GO:0004518">
    <property type="term" value="F:nuclease activity"/>
    <property type="evidence" value="ECO:0007669"/>
    <property type="project" value="UniProtKB-KW"/>
</dbReference>
<evidence type="ECO:0000256" key="4">
    <source>
        <dbReference type="ARBA" id="ARBA00022723"/>
    </source>
</evidence>
<evidence type="ECO:0000256" key="3">
    <source>
        <dbReference type="ARBA" id="ARBA00022722"/>
    </source>
</evidence>
<feature type="domain" description="Endonuclease/exonuclease/phosphatase" evidence="10">
    <location>
        <begin position="78"/>
        <end position="363"/>
    </location>
</feature>
<dbReference type="InterPro" id="IPR036691">
    <property type="entry name" value="Endo/exonu/phosph_ase_sf"/>
</dbReference>
<evidence type="ECO:0000313" key="12">
    <source>
        <dbReference type="Proteomes" id="UP000502035"/>
    </source>
</evidence>
<dbReference type="AlphaFoldDB" id="A0A6G7YDK7"/>
<comment type="cofactor">
    <cofactor evidence="2">
        <name>Mg(2+)</name>
        <dbReference type="ChEBI" id="CHEBI:18420"/>
    </cofactor>
</comment>
<evidence type="ECO:0000256" key="1">
    <source>
        <dbReference type="ARBA" id="ARBA00001936"/>
    </source>
</evidence>
<keyword evidence="9" id="KW-0732">Signal</keyword>
<keyword evidence="3" id="KW-0540">Nuclease</keyword>
<evidence type="ECO:0000256" key="8">
    <source>
        <dbReference type="ARBA" id="ARBA00023204"/>
    </source>
</evidence>
<dbReference type="EMBL" id="CP049866">
    <property type="protein sequence ID" value="QIK74809.1"/>
    <property type="molecule type" value="Genomic_DNA"/>
</dbReference>
<dbReference type="InterPro" id="IPR005135">
    <property type="entry name" value="Endo/exonuclease/phosphatase"/>
</dbReference>
<dbReference type="KEGG" id="npi:G7071_04570"/>
<evidence type="ECO:0000259" key="10">
    <source>
        <dbReference type="Pfam" id="PF03372"/>
    </source>
</evidence>
<dbReference type="SUPFAM" id="SSF56219">
    <property type="entry name" value="DNase I-like"/>
    <property type="match status" value="1"/>
</dbReference>
<evidence type="ECO:0000256" key="7">
    <source>
        <dbReference type="ARBA" id="ARBA00022842"/>
    </source>
</evidence>
<dbReference type="InterPro" id="IPR051547">
    <property type="entry name" value="TDP2-like"/>
</dbReference>
<evidence type="ECO:0000313" key="11">
    <source>
        <dbReference type="EMBL" id="QIK74809.1"/>
    </source>
</evidence>
<accession>A0A6G7YDK7</accession>
<dbReference type="Gene3D" id="3.60.10.10">
    <property type="entry name" value="Endonuclease/exonuclease/phosphatase"/>
    <property type="match status" value="1"/>
</dbReference>
<organism evidence="11 12">
    <name type="scientific">Nocardioides piscis</name>
    <dbReference type="NCBI Taxonomy" id="2714938"/>
    <lineage>
        <taxon>Bacteria</taxon>
        <taxon>Bacillati</taxon>
        <taxon>Actinomycetota</taxon>
        <taxon>Actinomycetes</taxon>
        <taxon>Propionibacteriales</taxon>
        <taxon>Nocardioidaceae</taxon>
        <taxon>Nocardioides</taxon>
    </lineage>
</organism>
<dbReference type="GO" id="GO:0006302">
    <property type="term" value="P:double-strand break repair"/>
    <property type="evidence" value="ECO:0007669"/>
    <property type="project" value="TreeGrafter"/>
</dbReference>
<dbReference type="GO" id="GO:0003697">
    <property type="term" value="F:single-stranded DNA binding"/>
    <property type="evidence" value="ECO:0007669"/>
    <property type="project" value="TreeGrafter"/>
</dbReference>
<evidence type="ECO:0000256" key="6">
    <source>
        <dbReference type="ARBA" id="ARBA00022801"/>
    </source>
</evidence>
<proteinExistence type="predicted"/>
<evidence type="ECO:0000256" key="9">
    <source>
        <dbReference type="SAM" id="SignalP"/>
    </source>
</evidence>
<dbReference type="RefSeq" id="WP_166315451.1">
    <property type="nucleotide sequence ID" value="NZ_CP049866.1"/>
</dbReference>
<dbReference type="GO" id="GO:0070260">
    <property type="term" value="F:5'-tyrosyl-DNA phosphodiesterase activity"/>
    <property type="evidence" value="ECO:0007669"/>
    <property type="project" value="TreeGrafter"/>
</dbReference>
<dbReference type="Proteomes" id="UP000502035">
    <property type="component" value="Chromosome"/>
</dbReference>
<gene>
    <name evidence="11" type="ORF">G7071_04570</name>
</gene>
<dbReference type="PANTHER" id="PTHR15822">
    <property type="entry name" value="TRAF AND TNF RECEPTOR-ASSOCIATED PROTEIN"/>
    <property type="match status" value="1"/>
</dbReference>
<keyword evidence="7" id="KW-0460">Magnesium</keyword>
<keyword evidence="8" id="KW-0234">DNA repair</keyword>
<evidence type="ECO:0000256" key="5">
    <source>
        <dbReference type="ARBA" id="ARBA00022763"/>
    </source>
</evidence>
<keyword evidence="12" id="KW-1185">Reference proteome</keyword>
<dbReference type="Pfam" id="PF03372">
    <property type="entry name" value="Exo_endo_phos"/>
    <property type="match status" value="1"/>
</dbReference>
<comment type="cofactor">
    <cofactor evidence="1">
        <name>Mn(2+)</name>
        <dbReference type="ChEBI" id="CHEBI:29035"/>
    </cofactor>
</comment>
<dbReference type="GO" id="GO:0005737">
    <property type="term" value="C:cytoplasm"/>
    <property type="evidence" value="ECO:0007669"/>
    <property type="project" value="TreeGrafter"/>
</dbReference>
<dbReference type="GO" id="GO:0046872">
    <property type="term" value="F:metal ion binding"/>
    <property type="evidence" value="ECO:0007669"/>
    <property type="project" value="UniProtKB-KW"/>
</dbReference>
<keyword evidence="4" id="KW-0479">Metal-binding</keyword>
<feature type="chain" id="PRO_5026269501" description="Endonuclease/exonuclease/phosphatase domain-containing protein" evidence="9">
    <location>
        <begin position="29"/>
        <end position="373"/>
    </location>
</feature>
<reference evidence="11 12" key="1">
    <citation type="submission" date="2020-03" db="EMBL/GenBank/DDBJ databases">
        <title>Nocardioides sp. nov., isolated from fish.</title>
        <authorList>
            <person name="Hyun D.-W."/>
            <person name="Bae J.-W."/>
        </authorList>
    </citation>
    <scope>NUCLEOTIDE SEQUENCE [LARGE SCALE GENOMIC DNA]</scope>
    <source>
        <strain evidence="11 12">HDW12A</strain>
    </source>
</reference>
<keyword evidence="5" id="KW-0227">DNA damage</keyword>